<dbReference type="InterPro" id="IPR002577">
    <property type="entry name" value="HTH_HxlR"/>
</dbReference>
<dbReference type="PANTHER" id="PTHR33204">
    <property type="entry name" value="TRANSCRIPTIONAL REGULATOR, MARR FAMILY"/>
    <property type="match status" value="1"/>
</dbReference>
<dbReference type="PANTHER" id="PTHR33204:SF39">
    <property type="entry name" value="TRANSCRIPTIONAL REGULATORY PROTEIN"/>
    <property type="match status" value="1"/>
</dbReference>
<dbReference type="Pfam" id="PF01638">
    <property type="entry name" value="HxlR"/>
    <property type="match status" value="1"/>
</dbReference>
<organism evidence="5 6">
    <name type="scientific">Microbacterium thalli</name>
    <dbReference type="NCBI Taxonomy" id="3027921"/>
    <lineage>
        <taxon>Bacteria</taxon>
        <taxon>Bacillati</taxon>
        <taxon>Actinomycetota</taxon>
        <taxon>Actinomycetes</taxon>
        <taxon>Micrococcales</taxon>
        <taxon>Microbacteriaceae</taxon>
        <taxon>Microbacterium</taxon>
    </lineage>
</organism>
<evidence type="ECO:0000256" key="2">
    <source>
        <dbReference type="ARBA" id="ARBA00023125"/>
    </source>
</evidence>
<comment type="caution">
    <text evidence="5">The sequence shown here is derived from an EMBL/GenBank/DDBJ whole genome shotgun (WGS) entry which is preliminary data.</text>
</comment>
<proteinExistence type="predicted"/>
<reference evidence="5 6" key="1">
    <citation type="submission" date="2023-02" db="EMBL/GenBank/DDBJ databases">
        <title>Study of novel species of the Microbacterium genus.</title>
        <authorList>
            <person name="Arroyo-Herrera I."/>
            <person name="Roman-Ponce B."/>
            <person name="Vasquez-Murrieta M.S."/>
        </authorList>
    </citation>
    <scope>NUCLEOTIDE SEQUENCE [LARGE SCALE GENOMIC DNA]</scope>
    <source>
        <strain evidence="5 6">NE1TT3</strain>
    </source>
</reference>
<evidence type="ECO:0000313" key="5">
    <source>
        <dbReference type="EMBL" id="MDD7961126.1"/>
    </source>
</evidence>
<gene>
    <name evidence="5" type="ORF">PUW80_02035</name>
</gene>
<keyword evidence="2" id="KW-0238">DNA-binding</keyword>
<evidence type="ECO:0000259" key="4">
    <source>
        <dbReference type="PROSITE" id="PS51118"/>
    </source>
</evidence>
<dbReference type="SUPFAM" id="SSF46785">
    <property type="entry name" value="Winged helix' DNA-binding domain"/>
    <property type="match status" value="1"/>
</dbReference>
<dbReference type="PROSITE" id="PS51118">
    <property type="entry name" value="HTH_HXLR"/>
    <property type="match status" value="1"/>
</dbReference>
<dbReference type="InterPro" id="IPR036388">
    <property type="entry name" value="WH-like_DNA-bd_sf"/>
</dbReference>
<dbReference type="EMBL" id="JAQZCI010000001">
    <property type="protein sequence ID" value="MDD7961126.1"/>
    <property type="molecule type" value="Genomic_DNA"/>
</dbReference>
<keyword evidence="6" id="KW-1185">Reference proteome</keyword>
<protein>
    <submittedName>
        <fullName evidence="5">Helix-turn-helix domain-containing protein</fullName>
    </submittedName>
</protein>
<keyword evidence="3" id="KW-0804">Transcription</keyword>
<feature type="domain" description="HTH hxlR-type" evidence="4">
    <location>
        <begin position="16"/>
        <end position="114"/>
    </location>
</feature>
<dbReference type="Proteomes" id="UP001218170">
    <property type="component" value="Unassembled WGS sequence"/>
</dbReference>
<evidence type="ECO:0000313" key="6">
    <source>
        <dbReference type="Proteomes" id="UP001218170"/>
    </source>
</evidence>
<keyword evidence="1" id="KW-0805">Transcription regulation</keyword>
<accession>A0ABT5SFW4</accession>
<evidence type="ECO:0000256" key="1">
    <source>
        <dbReference type="ARBA" id="ARBA00023015"/>
    </source>
</evidence>
<dbReference type="Gene3D" id="1.10.10.10">
    <property type="entry name" value="Winged helix-like DNA-binding domain superfamily/Winged helix DNA-binding domain"/>
    <property type="match status" value="1"/>
</dbReference>
<evidence type="ECO:0000256" key="3">
    <source>
        <dbReference type="ARBA" id="ARBA00023163"/>
    </source>
</evidence>
<dbReference type="InterPro" id="IPR036390">
    <property type="entry name" value="WH_DNA-bd_sf"/>
</dbReference>
<dbReference type="RefSeq" id="WP_274223805.1">
    <property type="nucleotide sequence ID" value="NZ_JAQZCG020000003.1"/>
</dbReference>
<sequence>MTDTATHSDDRFDIAAPHRELLDQVLDKWSLAVLNELCVQPARFSGLRRAIPAVTQKSLTATLRRLERNGIVERVVLGTRPVAVEYRITALGKTLRPPVDIILNWIEAYLPSIEEARRRFDEAMDGPSLTQEYEAGERMT</sequence>
<name>A0ABT5SFW4_9MICO</name>